<evidence type="ECO:0000259" key="3">
    <source>
        <dbReference type="Pfam" id="PF03703"/>
    </source>
</evidence>
<gene>
    <name evidence="4" type="ORF">EV653_7925</name>
</gene>
<evidence type="ECO:0000313" key="5">
    <source>
        <dbReference type="Proteomes" id="UP000295146"/>
    </source>
</evidence>
<dbReference type="Proteomes" id="UP000295146">
    <property type="component" value="Unassembled WGS sequence"/>
</dbReference>
<dbReference type="OrthoDB" id="3354538at2"/>
<evidence type="ECO:0000313" key="4">
    <source>
        <dbReference type="EMBL" id="TDW54606.1"/>
    </source>
</evidence>
<dbReference type="Pfam" id="PF03703">
    <property type="entry name" value="bPH_2"/>
    <property type="match status" value="1"/>
</dbReference>
<evidence type="ECO:0000256" key="2">
    <source>
        <dbReference type="SAM" id="Phobius"/>
    </source>
</evidence>
<feature type="region of interest" description="Disordered" evidence="1">
    <location>
        <begin position="175"/>
        <end position="242"/>
    </location>
</feature>
<organism evidence="4 5">
    <name type="scientific">Kribbella pratensis</name>
    <dbReference type="NCBI Taxonomy" id="2512112"/>
    <lineage>
        <taxon>Bacteria</taxon>
        <taxon>Bacillati</taxon>
        <taxon>Actinomycetota</taxon>
        <taxon>Actinomycetes</taxon>
        <taxon>Propionibacteriales</taxon>
        <taxon>Kribbellaceae</taxon>
        <taxon>Kribbella</taxon>
    </lineage>
</organism>
<feature type="transmembrane region" description="Helical" evidence="2">
    <location>
        <begin position="64"/>
        <end position="81"/>
    </location>
</feature>
<dbReference type="AlphaFoldDB" id="A0A4R8BJA7"/>
<feature type="compositionally biased region" description="Low complexity" evidence="1">
    <location>
        <begin position="203"/>
        <end position="222"/>
    </location>
</feature>
<keyword evidence="2" id="KW-0812">Transmembrane</keyword>
<dbReference type="RefSeq" id="WP_134111388.1">
    <property type="nucleotide sequence ID" value="NZ_SODP01000005.1"/>
</dbReference>
<feature type="domain" description="YdbS-like PH" evidence="3">
    <location>
        <begin position="87"/>
        <end position="153"/>
    </location>
</feature>
<dbReference type="InterPro" id="IPR005182">
    <property type="entry name" value="YdbS-like_PH"/>
</dbReference>
<dbReference type="EMBL" id="SODP01000005">
    <property type="protein sequence ID" value="TDW54606.1"/>
    <property type="molecule type" value="Genomic_DNA"/>
</dbReference>
<keyword evidence="2" id="KW-0472">Membrane</keyword>
<accession>A0A4R8BJA7</accession>
<reference evidence="4 5" key="1">
    <citation type="submission" date="2019-03" db="EMBL/GenBank/DDBJ databases">
        <title>Genomic Encyclopedia of Type Strains, Phase III (KMG-III): the genomes of soil and plant-associated and newly described type strains.</title>
        <authorList>
            <person name="Whitman W."/>
        </authorList>
    </citation>
    <scope>NUCLEOTIDE SEQUENCE [LARGE SCALE GENOMIC DNA]</scope>
    <source>
        <strain evidence="4 5">VKM Ac-2573</strain>
    </source>
</reference>
<protein>
    <submittedName>
        <fullName evidence="4">PH (Pleckstrin Homology) domain-containing protein</fullName>
    </submittedName>
</protein>
<dbReference type="PANTHER" id="PTHR37938">
    <property type="entry name" value="BLL0215 PROTEIN"/>
    <property type="match status" value="1"/>
</dbReference>
<keyword evidence="2" id="KW-1133">Transmembrane helix</keyword>
<evidence type="ECO:0000256" key="1">
    <source>
        <dbReference type="SAM" id="MobiDB-lite"/>
    </source>
</evidence>
<feature type="transmembrane region" description="Helical" evidence="2">
    <location>
        <begin position="34"/>
        <end position="52"/>
    </location>
</feature>
<proteinExistence type="predicted"/>
<dbReference type="PANTHER" id="PTHR37938:SF1">
    <property type="entry name" value="BLL0215 PROTEIN"/>
    <property type="match status" value="1"/>
</dbReference>
<comment type="caution">
    <text evidence="4">The sequence shown here is derived from an EMBL/GenBank/DDBJ whole genome shotgun (WGS) entry which is preliminary data.</text>
</comment>
<feature type="compositionally biased region" description="Acidic residues" evidence="1">
    <location>
        <begin position="179"/>
        <end position="188"/>
    </location>
</feature>
<sequence>MAGIGVFRIFDPKVRRHLISDEGEVVIDEVRQHWVVYSVPMLEVALAAALLLTMATTTIGVQPVLLAIVLVLLAHAFWQFLTHHRDRFVVTNMRVMRIRGVFSQTVATTPIARVLDITLKKPIIGRVLGYGHFVFESAAQDQGFREIRWVSRPDDRDLTIQRVIQRTGLRASASVDVLQGDEDSDDDGTGPIGMDSAQEVGGAYAPVTATTKTTTPEARPAPSSGGAKSIFNSERGNWSDED</sequence>
<keyword evidence="5" id="KW-1185">Reference proteome</keyword>
<name>A0A4R8BJA7_9ACTN</name>